<dbReference type="PANTHER" id="PTHR21687">
    <property type="entry name" value="PLASMALEMMA VESICLE-ASSOCIATED PROTEIN"/>
    <property type="match status" value="1"/>
</dbReference>
<feature type="compositionally biased region" description="Polar residues" evidence="2">
    <location>
        <begin position="402"/>
        <end position="415"/>
    </location>
</feature>
<feature type="compositionally biased region" description="Basic and acidic residues" evidence="2">
    <location>
        <begin position="553"/>
        <end position="562"/>
    </location>
</feature>
<feature type="compositionally biased region" description="Low complexity" evidence="2">
    <location>
        <begin position="433"/>
        <end position="485"/>
    </location>
</feature>
<dbReference type="OMA" id="KARNDWD"/>
<evidence type="ECO:0000256" key="1">
    <source>
        <dbReference type="SAM" id="Coils"/>
    </source>
</evidence>
<feature type="compositionally biased region" description="Low complexity" evidence="2">
    <location>
        <begin position="344"/>
        <end position="370"/>
    </location>
</feature>
<reference evidence="4" key="1">
    <citation type="submission" date="2025-08" db="UniProtKB">
        <authorList>
            <consortium name="Ensembl"/>
        </authorList>
    </citation>
    <scope>IDENTIFICATION</scope>
</reference>
<feature type="coiled-coil region" evidence="1">
    <location>
        <begin position="69"/>
        <end position="103"/>
    </location>
</feature>
<accession>A0A3Q3GAH4</accession>
<feature type="region of interest" description="Disordered" evidence="2">
    <location>
        <begin position="333"/>
        <end position="535"/>
    </location>
</feature>
<dbReference type="Pfam" id="PF06637">
    <property type="entry name" value="PV-1"/>
    <property type="match status" value="1"/>
</dbReference>
<reference evidence="4" key="2">
    <citation type="submission" date="2025-09" db="UniProtKB">
        <authorList>
            <consortium name="Ensembl"/>
        </authorList>
    </citation>
    <scope>IDENTIFICATION</scope>
</reference>
<dbReference type="PANTHER" id="PTHR21687:SF5">
    <property type="entry name" value="PLASMALEMMA VESICLE-ASSOCIATED PROTEIN"/>
    <property type="match status" value="1"/>
</dbReference>
<proteinExistence type="predicted"/>
<feature type="transmembrane region" description="Helical" evidence="3">
    <location>
        <begin position="31"/>
        <end position="57"/>
    </location>
</feature>
<evidence type="ECO:0000313" key="5">
    <source>
        <dbReference type="Proteomes" id="UP000264800"/>
    </source>
</evidence>
<keyword evidence="5" id="KW-1185">Reference proteome</keyword>
<dbReference type="GeneTree" id="ENSGT00390000006166"/>
<dbReference type="Proteomes" id="UP000264800">
    <property type="component" value="Unplaced"/>
</dbReference>
<feature type="compositionally biased region" description="Gly residues" evidence="2">
    <location>
        <begin position="512"/>
        <end position="525"/>
    </location>
</feature>
<feature type="region of interest" description="Disordered" evidence="2">
    <location>
        <begin position="543"/>
        <end position="562"/>
    </location>
</feature>
<dbReference type="InterPro" id="IPR009538">
    <property type="entry name" value="PV-1"/>
</dbReference>
<dbReference type="GO" id="GO:0043114">
    <property type="term" value="P:regulation of vascular permeability"/>
    <property type="evidence" value="ECO:0007669"/>
    <property type="project" value="TreeGrafter"/>
</dbReference>
<sequence>MYSSGYSQVNKFSPEAKKKMQYRTNGKSCGYYMRIVFFFSSLIQSLIIVSLVLFLVYGNRQDTSMVDRVQDLEESFSQLSIENVDLKKQRKNLTNKLNETLTEKAHNDYDLWRLRKVSNMSIAMIEECERKQQQCKTDLFGCKVRCTSGIRSPPPPIFPGGGCNCRLLEDQKKVVETNFTQTITCLKQKEHLEQIHSNCTSLSREVEDKLQHYLNIIGAQVSNMHGENNHLKAENWRLSIDYRECSQNRSAIIEQNKQNNDKLQKKHDDEKERLLKDKMDLNGAKEVLESSIKYKTSQVDHLNEQIKQLNMSCLMKTGIGGFSGGLGTRTSSQSGWGGFGGGSSSSSSSSSSSLGQGNTGSGSSFSSGLGLNKPGSTGAGSSRFPQSGSSSISSNTGAGYSRPSSTGGTFSSYGLGSNKPAESERSLTNTRLSSESTGSNTNTGLSSIGSNKPTVSGKSSSSLGFEFSASSSGSTSKSGSTGSGLFWPWNPSSSSGQSKTESVPGKPSSGSSYGGFGSSAGGGRTSGVASDAGGVTKHIQELQRLINPSAPQEKQELSRLLG</sequence>
<keyword evidence="3" id="KW-0812">Transmembrane</keyword>
<keyword evidence="3" id="KW-0472">Membrane</keyword>
<evidence type="ECO:0000256" key="2">
    <source>
        <dbReference type="SAM" id="MobiDB-lite"/>
    </source>
</evidence>
<feature type="compositionally biased region" description="Low complexity" evidence="2">
    <location>
        <begin position="502"/>
        <end position="511"/>
    </location>
</feature>
<dbReference type="GO" id="GO:0002693">
    <property type="term" value="P:positive regulation of cellular extravasation"/>
    <property type="evidence" value="ECO:0007669"/>
    <property type="project" value="TreeGrafter"/>
</dbReference>
<evidence type="ECO:0000256" key="3">
    <source>
        <dbReference type="SAM" id="Phobius"/>
    </source>
</evidence>
<feature type="compositionally biased region" description="Polar residues" evidence="2">
    <location>
        <begin position="490"/>
        <end position="501"/>
    </location>
</feature>
<dbReference type="AlphaFoldDB" id="A0A3Q3GAH4"/>
<keyword evidence="3" id="KW-1133">Transmembrane helix</keyword>
<dbReference type="STRING" id="37003.ENSKMAP00000020982"/>
<organism evidence="4 5">
    <name type="scientific">Kryptolebias marmoratus</name>
    <name type="common">Mangrove killifish</name>
    <name type="synonym">Rivulus marmoratus</name>
    <dbReference type="NCBI Taxonomy" id="37003"/>
    <lineage>
        <taxon>Eukaryota</taxon>
        <taxon>Metazoa</taxon>
        <taxon>Chordata</taxon>
        <taxon>Craniata</taxon>
        <taxon>Vertebrata</taxon>
        <taxon>Euteleostomi</taxon>
        <taxon>Actinopterygii</taxon>
        <taxon>Neopterygii</taxon>
        <taxon>Teleostei</taxon>
        <taxon>Neoteleostei</taxon>
        <taxon>Acanthomorphata</taxon>
        <taxon>Ovalentaria</taxon>
        <taxon>Atherinomorphae</taxon>
        <taxon>Cyprinodontiformes</taxon>
        <taxon>Rivulidae</taxon>
        <taxon>Kryptolebias</taxon>
    </lineage>
</organism>
<name>A0A3Q3GAH4_KRYMA</name>
<evidence type="ECO:0000313" key="4">
    <source>
        <dbReference type="Ensembl" id="ENSKMAP00000020982.1"/>
    </source>
</evidence>
<dbReference type="Ensembl" id="ENSKMAT00000021258.1">
    <property type="protein sequence ID" value="ENSKMAP00000020982.1"/>
    <property type="gene ID" value="ENSKMAG00000015598.1"/>
</dbReference>
<keyword evidence="1" id="KW-0175">Coiled coil</keyword>
<feature type="compositionally biased region" description="Low complexity" evidence="2">
    <location>
        <begin position="380"/>
        <end position="401"/>
    </location>
</feature>
<protein>
    <submittedName>
        <fullName evidence="4">Plasmalemma vesicle associated protein a</fullName>
    </submittedName>
</protein>